<name>A0A285CMN9_9RHOB</name>
<dbReference type="GO" id="GO:0003677">
    <property type="term" value="F:DNA binding"/>
    <property type="evidence" value="ECO:0007669"/>
    <property type="project" value="UniProtKB-KW"/>
</dbReference>
<dbReference type="PANTHER" id="PTHR47962:SF3">
    <property type="entry name" value="LARGE ATP-DEPENDENT HELICASE-RELATED PROTEIN"/>
    <property type="match status" value="1"/>
</dbReference>
<comment type="similarity">
    <text evidence="9">Belongs to the Lhr helicase family. Lhr-Core subfamily.</text>
</comment>
<gene>
    <name evidence="12" type="ORF">SAMN05878503_102294</name>
</gene>
<dbReference type="GO" id="GO:0016887">
    <property type="term" value="F:ATP hydrolysis activity"/>
    <property type="evidence" value="ECO:0007669"/>
    <property type="project" value="TreeGrafter"/>
</dbReference>
<keyword evidence="5" id="KW-0067">ATP-binding</keyword>
<dbReference type="PROSITE" id="PS51194">
    <property type="entry name" value="HELICASE_CTER"/>
    <property type="match status" value="1"/>
</dbReference>
<dbReference type="PIRSF" id="PIRSF037307">
    <property type="entry name" value="Lhr-like_helic_prd"/>
    <property type="match status" value="1"/>
</dbReference>
<dbReference type="Pfam" id="PF19306">
    <property type="entry name" value="WHD_Lhr"/>
    <property type="match status" value="1"/>
</dbReference>
<feature type="domain" description="Helicase ATP-binding" evidence="10">
    <location>
        <begin position="26"/>
        <end position="204"/>
    </location>
</feature>
<dbReference type="InterPro" id="IPR013701">
    <property type="entry name" value="Lhr-like_DEAD/DEAH_assoc"/>
</dbReference>
<evidence type="ECO:0000313" key="13">
    <source>
        <dbReference type="Proteomes" id="UP000219467"/>
    </source>
</evidence>
<accession>A0A285CMN9</accession>
<dbReference type="RefSeq" id="WP_097029316.1">
    <property type="nucleotide sequence ID" value="NZ_OAOQ01000002.1"/>
</dbReference>
<dbReference type="NCBIfam" id="TIGR04121">
    <property type="entry name" value="DEXH_lig_assoc"/>
    <property type="match status" value="1"/>
</dbReference>
<evidence type="ECO:0000256" key="5">
    <source>
        <dbReference type="ARBA" id="ARBA00022840"/>
    </source>
</evidence>
<dbReference type="InterPro" id="IPR045628">
    <property type="entry name" value="Lhr_WH_dom"/>
</dbReference>
<evidence type="ECO:0000256" key="6">
    <source>
        <dbReference type="ARBA" id="ARBA00023125"/>
    </source>
</evidence>
<dbReference type="Pfam" id="PF08494">
    <property type="entry name" value="DEAD_assoc"/>
    <property type="match status" value="1"/>
</dbReference>
<evidence type="ECO:0000313" key="12">
    <source>
        <dbReference type="EMBL" id="SNX68814.1"/>
    </source>
</evidence>
<keyword evidence="6" id="KW-0238">DNA-binding</keyword>
<dbReference type="SMART" id="SM00487">
    <property type="entry name" value="DEXDc"/>
    <property type="match status" value="1"/>
</dbReference>
<keyword evidence="4 12" id="KW-0347">Helicase</keyword>
<dbReference type="GO" id="GO:0006281">
    <property type="term" value="P:DNA repair"/>
    <property type="evidence" value="ECO:0007669"/>
    <property type="project" value="UniProtKB-KW"/>
</dbReference>
<dbReference type="InterPro" id="IPR026362">
    <property type="entry name" value="DEXH_lig_assoc"/>
</dbReference>
<reference evidence="13" key="1">
    <citation type="submission" date="2017-08" db="EMBL/GenBank/DDBJ databases">
        <authorList>
            <person name="Varghese N."/>
            <person name="Submissions S."/>
        </authorList>
    </citation>
    <scope>NUCLEOTIDE SEQUENCE [LARGE SCALE GENOMIC DNA]</scope>
    <source>
        <strain evidence="13">JA234</strain>
    </source>
</reference>
<dbReference type="PROSITE" id="PS51192">
    <property type="entry name" value="HELICASE_ATP_BIND_1"/>
    <property type="match status" value="1"/>
</dbReference>
<dbReference type="OrthoDB" id="9815222at2"/>
<evidence type="ECO:0000256" key="7">
    <source>
        <dbReference type="ARBA" id="ARBA00023204"/>
    </source>
</evidence>
<dbReference type="Pfam" id="PF00270">
    <property type="entry name" value="DEAD"/>
    <property type="match status" value="1"/>
</dbReference>
<evidence type="ECO:0000256" key="1">
    <source>
        <dbReference type="ARBA" id="ARBA00022741"/>
    </source>
</evidence>
<evidence type="ECO:0000259" key="10">
    <source>
        <dbReference type="PROSITE" id="PS51192"/>
    </source>
</evidence>
<evidence type="ECO:0000256" key="4">
    <source>
        <dbReference type="ARBA" id="ARBA00022806"/>
    </source>
</evidence>
<dbReference type="EMBL" id="OAOQ01000002">
    <property type="protein sequence ID" value="SNX68814.1"/>
    <property type="molecule type" value="Genomic_DNA"/>
</dbReference>
<dbReference type="InterPro" id="IPR001650">
    <property type="entry name" value="Helicase_C-like"/>
</dbReference>
<protein>
    <submittedName>
        <fullName evidence="12">ATP-dependent Lhr-like helicase</fullName>
    </submittedName>
</protein>
<dbReference type="InterPro" id="IPR052511">
    <property type="entry name" value="ATP-dep_Helicase"/>
</dbReference>
<keyword evidence="8" id="KW-0413">Isomerase</keyword>
<proteinExistence type="inferred from homology"/>
<dbReference type="AlphaFoldDB" id="A0A285CMN9"/>
<evidence type="ECO:0000259" key="11">
    <source>
        <dbReference type="PROSITE" id="PS51194"/>
    </source>
</evidence>
<dbReference type="Proteomes" id="UP000219467">
    <property type="component" value="Unassembled WGS sequence"/>
</dbReference>
<dbReference type="CDD" id="cd18796">
    <property type="entry name" value="SF2_C_LHR"/>
    <property type="match status" value="1"/>
</dbReference>
<dbReference type="Pfam" id="PF00271">
    <property type="entry name" value="Helicase_C"/>
    <property type="match status" value="1"/>
</dbReference>
<keyword evidence="3" id="KW-0378">Hydrolase</keyword>
<keyword evidence="2" id="KW-0227">DNA damage</keyword>
<evidence type="ECO:0000256" key="9">
    <source>
        <dbReference type="ARBA" id="ARBA00093467"/>
    </source>
</evidence>
<dbReference type="SMART" id="SM00490">
    <property type="entry name" value="HELICc"/>
    <property type="match status" value="1"/>
</dbReference>
<keyword evidence="7" id="KW-0234">DNA repair</keyword>
<keyword evidence="13" id="KW-1185">Reference proteome</keyword>
<dbReference type="GO" id="GO:0004386">
    <property type="term" value="F:helicase activity"/>
    <property type="evidence" value="ECO:0007669"/>
    <property type="project" value="UniProtKB-KW"/>
</dbReference>
<dbReference type="InterPro" id="IPR014001">
    <property type="entry name" value="Helicase_ATP-bd"/>
</dbReference>
<evidence type="ECO:0000256" key="8">
    <source>
        <dbReference type="ARBA" id="ARBA00023235"/>
    </source>
</evidence>
<evidence type="ECO:0000256" key="2">
    <source>
        <dbReference type="ARBA" id="ARBA00022763"/>
    </source>
</evidence>
<organism evidence="12 13">
    <name type="scientific">Cereibacter ovatus</name>
    <dbReference type="NCBI Taxonomy" id="439529"/>
    <lineage>
        <taxon>Bacteria</taxon>
        <taxon>Pseudomonadati</taxon>
        <taxon>Pseudomonadota</taxon>
        <taxon>Alphaproteobacteria</taxon>
        <taxon>Rhodobacterales</taxon>
        <taxon>Paracoccaceae</taxon>
        <taxon>Cereibacter</taxon>
    </lineage>
</organism>
<dbReference type="GO" id="GO:0005524">
    <property type="term" value="F:ATP binding"/>
    <property type="evidence" value="ECO:0007669"/>
    <property type="project" value="UniProtKB-KW"/>
</dbReference>
<dbReference type="InterPro" id="IPR027417">
    <property type="entry name" value="P-loop_NTPase"/>
</dbReference>
<keyword evidence="1" id="KW-0547">Nucleotide-binding</keyword>
<dbReference type="InterPro" id="IPR011545">
    <property type="entry name" value="DEAD/DEAH_box_helicase_dom"/>
</dbReference>
<evidence type="ECO:0000256" key="3">
    <source>
        <dbReference type="ARBA" id="ARBA00022801"/>
    </source>
</evidence>
<feature type="domain" description="Helicase C-terminal" evidence="11">
    <location>
        <begin position="235"/>
        <end position="388"/>
    </location>
</feature>
<dbReference type="PANTHER" id="PTHR47962">
    <property type="entry name" value="ATP-DEPENDENT HELICASE LHR-RELATED-RELATED"/>
    <property type="match status" value="1"/>
</dbReference>
<dbReference type="Gene3D" id="3.40.50.300">
    <property type="entry name" value="P-loop containing nucleotide triphosphate hydrolases"/>
    <property type="match status" value="2"/>
</dbReference>
<dbReference type="InterPro" id="IPR017170">
    <property type="entry name" value="Lhr-like"/>
</dbReference>
<dbReference type="SUPFAM" id="SSF52540">
    <property type="entry name" value="P-loop containing nucleoside triphosphate hydrolases"/>
    <property type="match status" value="1"/>
</dbReference>
<sequence length="799" mass="87354">MSRLPPPLADWIAARGWRLHPHQQAMLDRADEPSLLLVAPTGCGKTLAGFLPTLAELGPKPGPGLHTLYISPLKALAADIRRNLGAPIEGAGLAIRVEDRTGDTGAHIRRRQRADPPHILLTTPESLALLLSWPDAPRIFAGLQRVIVDEIHALAESKRGDQLMLCLARLERLAPGLRRVGLSATVEDPPALGRFLACHPQPCAVLTADPGPDPDIAILDTETPPPWAGGGGRHAIPEVLDQVRRHRTTLIFHNTRAQAELFFHALWLANEDALPIGIHHGSLSRETRERVEAAMVAGALRAIVCTGSLDLGIDWGDVDLVIQVGAPKNVKRLVQRIGRANHRYNAPSKALLVPANRFEVVECLAALQAVRDRTLDGEPRGPGPRDVLCQHILVTAAAGPFGADALYAEVTTAGPYAGLSRPAFDACLDFAATGGYALRAYDRWRRIMLRDGQWQLRDPRSAQAIRMNIGTIIDTETLKVRLRGRGGAPLGEIEESFAATLTPGDTFLMAGQVVRYEGLHEMTVEVSRSPGRDPRVAVFNGTKFATSTLLTHRILDLFQQSRWPDLPDHTADWLALQRKVSCLPRADRLLVESFPHDGREHLAIYGFAGRNAQQTLGLLLTKRMEEQRLDPLGFVATDYATLIWGLEAVTDPAPLFDPTRLRDGLEGWLAGNAVMKRTFRASATIAGLIERRHMGQRRSGRQATFSSDILYDTLLRHDPGHLLLAITREEAERGLVDFGRIEEMLARIGGRIDCVRLPRVTPLAAPLMLEMGRVPIEGAGRQRLMEDQAAALMAAAGLG</sequence>